<sequence length="237" mass="26381">MFTLVEKLAEILANYGLRFLDHRRTVRDSDVARRLLDIVVLLQDLCLRGDQLLAQARRFADGVADQATETEFGRLLDEQVITIVDLRDSIVAARALLTSIDAELYLRLSPFLDGKSGLLTRWAQQRKLSTYSTTTLFFLPTAAIDRVAAGSETETEADRADYVRALALTLRETRSVEVRDIRVVGADEAGRLRRDVEDADAELARARELCARMASSVEQAVGAEAMAALRRSLVRDA</sequence>
<dbReference type="Proteomes" id="UP000198362">
    <property type="component" value="Unassembled WGS sequence"/>
</dbReference>
<accession>A0A239P8I7</accession>
<reference evidence="1 2" key="1">
    <citation type="submission" date="2017-06" db="EMBL/GenBank/DDBJ databases">
        <authorList>
            <person name="Kim H.J."/>
            <person name="Triplett B.A."/>
        </authorList>
    </citation>
    <scope>NUCLEOTIDE SEQUENCE [LARGE SCALE GENOMIC DNA]</scope>
    <source>
        <strain evidence="1 2">CGMCC 4.5593</strain>
    </source>
</reference>
<proteinExistence type="predicted"/>
<organism evidence="1 2">
    <name type="scientific">Asanoa hainanensis</name>
    <dbReference type="NCBI Taxonomy" id="560556"/>
    <lineage>
        <taxon>Bacteria</taxon>
        <taxon>Bacillati</taxon>
        <taxon>Actinomycetota</taxon>
        <taxon>Actinomycetes</taxon>
        <taxon>Micromonosporales</taxon>
        <taxon>Micromonosporaceae</taxon>
        <taxon>Asanoa</taxon>
    </lineage>
</organism>
<keyword evidence="2" id="KW-1185">Reference proteome</keyword>
<evidence type="ECO:0000313" key="1">
    <source>
        <dbReference type="EMBL" id="SNT63014.1"/>
    </source>
</evidence>
<dbReference type="RefSeq" id="WP_089253945.1">
    <property type="nucleotide sequence ID" value="NZ_FZPH01000014.1"/>
</dbReference>
<name>A0A239P8I7_9ACTN</name>
<dbReference type="EMBL" id="FZPH01000014">
    <property type="protein sequence ID" value="SNT63014.1"/>
    <property type="molecule type" value="Genomic_DNA"/>
</dbReference>
<dbReference type="OrthoDB" id="3387091at2"/>
<evidence type="ECO:0000313" key="2">
    <source>
        <dbReference type="Proteomes" id="UP000198362"/>
    </source>
</evidence>
<protein>
    <submittedName>
        <fullName evidence="1">Uncharacterized protein</fullName>
    </submittedName>
</protein>
<dbReference type="AlphaFoldDB" id="A0A239P8I7"/>
<gene>
    <name evidence="1" type="ORF">SAMN05421812_114254</name>
</gene>